<feature type="domain" description="Tyrosine-protein phosphatase" evidence="10">
    <location>
        <begin position="42"/>
        <end position="307"/>
    </location>
</feature>
<evidence type="ECO:0000256" key="2">
    <source>
        <dbReference type="ARBA" id="ARBA00013064"/>
    </source>
</evidence>
<dbReference type="InterPro" id="IPR000242">
    <property type="entry name" value="PTP_cat"/>
</dbReference>
<dbReference type="InterPro" id="IPR029021">
    <property type="entry name" value="Prot-tyrosine_phosphatase-like"/>
</dbReference>
<dbReference type="GO" id="GO:0050852">
    <property type="term" value="P:T cell receptor signaling pathway"/>
    <property type="evidence" value="ECO:0007669"/>
    <property type="project" value="TreeGrafter"/>
</dbReference>
<feature type="compositionally biased region" description="Polar residues" evidence="9">
    <location>
        <begin position="688"/>
        <end position="702"/>
    </location>
</feature>
<feature type="region of interest" description="Disordered" evidence="9">
    <location>
        <begin position="682"/>
        <end position="702"/>
    </location>
</feature>
<evidence type="ECO:0000313" key="13">
    <source>
        <dbReference type="Proteomes" id="UP000030759"/>
    </source>
</evidence>
<dbReference type="CDD" id="cd14602">
    <property type="entry name" value="PTPc-N22"/>
    <property type="match status" value="1"/>
</dbReference>
<feature type="region of interest" description="Disordered" evidence="9">
    <location>
        <begin position="320"/>
        <end position="366"/>
    </location>
</feature>
<gene>
    <name evidence="12" type="ORF">H671_1g1200</name>
</gene>
<evidence type="ECO:0000256" key="3">
    <source>
        <dbReference type="ARBA" id="ARBA00022490"/>
    </source>
</evidence>
<dbReference type="PROSITE" id="PS50055">
    <property type="entry name" value="TYR_PHOSPHATASE_PTP"/>
    <property type="match status" value="1"/>
</dbReference>
<dbReference type="SMART" id="SM00404">
    <property type="entry name" value="PTPc_motif"/>
    <property type="match status" value="1"/>
</dbReference>
<reference evidence="13" key="1">
    <citation type="journal article" date="2013" name="Nat. Biotechnol.">
        <title>Chinese hamster genome sequenced from sorted chromosomes.</title>
        <authorList>
            <person name="Brinkrolf K."/>
            <person name="Rupp O."/>
            <person name="Laux H."/>
            <person name="Kollin F."/>
            <person name="Ernst W."/>
            <person name="Linke B."/>
            <person name="Kofler R."/>
            <person name="Romand S."/>
            <person name="Hesse F."/>
            <person name="Budach W.E."/>
            <person name="Galosy S."/>
            <person name="Muller D."/>
            <person name="Noll T."/>
            <person name="Wienberg J."/>
            <person name="Jostock T."/>
            <person name="Leonard M."/>
            <person name="Grillari J."/>
            <person name="Tauch A."/>
            <person name="Goesmann A."/>
            <person name="Helk B."/>
            <person name="Mott J.E."/>
            <person name="Puhler A."/>
            <person name="Borth N."/>
        </authorList>
    </citation>
    <scope>NUCLEOTIDE SEQUENCE [LARGE SCALE GENOMIC DNA]</scope>
    <source>
        <strain evidence="13">17A/GY</strain>
    </source>
</reference>
<keyword evidence="4" id="KW-0597">Phosphoprotein</keyword>
<evidence type="ECO:0000256" key="9">
    <source>
        <dbReference type="SAM" id="MobiDB-lite"/>
    </source>
</evidence>
<dbReference type="GO" id="GO:0050868">
    <property type="term" value="P:negative regulation of T cell activation"/>
    <property type="evidence" value="ECO:0007669"/>
    <property type="project" value="TreeGrafter"/>
</dbReference>
<evidence type="ECO:0000256" key="7">
    <source>
        <dbReference type="ARBA" id="ARBA00034734"/>
    </source>
</evidence>
<dbReference type="Proteomes" id="UP000030759">
    <property type="component" value="Unassembled WGS sequence"/>
</dbReference>
<dbReference type="SMART" id="SM00194">
    <property type="entry name" value="PTPc"/>
    <property type="match status" value="1"/>
</dbReference>
<feature type="compositionally biased region" description="Polar residues" evidence="9">
    <location>
        <begin position="349"/>
        <end position="366"/>
    </location>
</feature>
<dbReference type="FunFam" id="3.90.190.10:FF:000045">
    <property type="entry name" value="Tyrosine-protein phosphatase non-receptor type 12"/>
    <property type="match status" value="1"/>
</dbReference>
<evidence type="ECO:0000313" key="12">
    <source>
        <dbReference type="EMBL" id="ERE91067.1"/>
    </source>
</evidence>
<name>A0A061INP4_CRIGR</name>
<dbReference type="InterPro" id="IPR047253">
    <property type="entry name" value="PTN22_cat"/>
</dbReference>
<comment type="subcellular location">
    <subcellularLocation>
        <location evidence="1">Cytoplasm</location>
    </subcellularLocation>
</comment>
<dbReference type="PANTHER" id="PTHR45983">
    <property type="entry name" value="TYROSINE PHOSPHATSE N18, PUTATIVE-RELATED"/>
    <property type="match status" value="1"/>
</dbReference>
<dbReference type="PROSITE" id="PS50056">
    <property type="entry name" value="TYR_PHOSPHATASE_2"/>
    <property type="match status" value="1"/>
</dbReference>
<accession>A0A061INP4</accession>
<keyword evidence="6" id="KW-0904">Protein phosphatase</keyword>
<evidence type="ECO:0000256" key="1">
    <source>
        <dbReference type="ARBA" id="ARBA00004496"/>
    </source>
</evidence>
<dbReference type="InterPro" id="IPR016130">
    <property type="entry name" value="Tyr_Pase_AS"/>
</dbReference>
<evidence type="ECO:0000256" key="4">
    <source>
        <dbReference type="ARBA" id="ARBA00022553"/>
    </source>
</evidence>
<dbReference type="InterPro" id="IPR003595">
    <property type="entry name" value="Tyr_Pase_cat"/>
</dbReference>
<dbReference type="InterPro" id="IPR047170">
    <property type="entry name" value="PTN12/18/22"/>
</dbReference>
<comment type="catalytic activity">
    <reaction evidence="8">
        <text>O-phospho-L-tyrosyl-[protein] + H2O = L-tyrosyl-[protein] + phosphate</text>
        <dbReference type="Rhea" id="RHEA:10684"/>
        <dbReference type="Rhea" id="RHEA-COMP:10136"/>
        <dbReference type="Rhea" id="RHEA-COMP:20101"/>
        <dbReference type="ChEBI" id="CHEBI:15377"/>
        <dbReference type="ChEBI" id="CHEBI:43474"/>
        <dbReference type="ChEBI" id="CHEBI:46858"/>
        <dbReference type="ChEBI" id="CHEBI:61978"/>
        <dbReference type="EC" id="3.1.3.48"/>
    </reaction>
</comment>
<dbReference type="GO" id="GO:0004726">
    <property type="term" value="F:non-membrane spanning protein tyrosine phosphatase activity"/>
    <property type="evidence" value="ECO:0007669"/>
    <property type="project" value="InterPro"/>
</dbReference>
<dbReference type="PRINTS" id="PR00700">
    <property type="entry name" value="PRTYPHPHTASE"/>
</dbReference>
<comment type="similarity">
    <text evidence="7">Belongs to the protein-tyrosine phosphatase family. Non-receptor class 4 subfamily.</text>
</comment>
<dbReference type="PANTHER" id="PTHR45983:SF1">
    <property type="entry name" value="TYROSINE-PROTEIN PHOSPHATASE NON-RECEPTOR TYPE 22"/>
    <property type="match status" value="1"/>
</dbReference>
<protein>
    <recommendedName>
        <fullName evidence="2">protein-tyrosine-phosphatase</fullName>
        <ecNumber evidence="2">3.1.3.48</ecNumber>
    </recommendedName>
</protein>
<evidence type="ECO:0000256" key="6">
    <source>
        <dbReference type="ARBA" id="ARBA00022912"/>
    </source>
</evidence>
<organism evidence="12 13">
    <name type="scientific">Cricetulus griseus</name>
    <name type="common">Chinese hamster</name>
    <name type="synonym">Cricetulus barabensis griseus</name>
    <dbReference type="NCBI Taxonomy" id="10029"/>
    <lineage>
        <taxon>Eukaryota</taxon>
        <taxon>Metazoa</taxon>
        <taxon>Chordata</taxon>
        <taxon>Craniata</taxon>
        <taxon>Vertebrata</taxon>
        <taxon>Euteleostomi</taxon>
        <taxon>Mammalia</taxon>
        <taxon>Eutheria</taxon>
        <taxon>Euarchontoglires</taxon>
        <taxon>Glires</taxon>
        <taxon>Rodentia</taxon>
        <taxon>Myomorpha</taxon>
        <taxon>Muroidea</taxon>
        <taxon>Cricetidae</taxon>
        <taxon>Cricetinae</taxon>
        <taxon>Cricetulus</taxon>
    </lineage>
</organism>
<dbReference type="EC" id="3.1.3.48" evidence="2"/>
<dbReference type="Gene3D" id="3.90.190.10">
    <property type="entry name" value="Protein tyrosine phosphatase superfamily"/>
    <property type="match status" value="1"/>
</dbReference>
<dbReference type="GO" id="GO:0005737">
    <property type="term" value="C:cytoplasm"/>
    <property type="evidence" value="ECO:0007669"/>
    <property type="project" value="UniProtKB-SubCell"/>
</dbReference>
<dbReference type="GO" id="GO:0005634">
    <property type="term" value="C:nucleus"/>
    <property type="evidence" value="ECO:0007669"/>
    <property type="project" value="TreeGrafter"/>
</dbReference>
<keyword evidence="12" id="KW-0675">Receptor</keyword>
<evidence type="ECO:0000259" key="10">
    <source>
        <dbReference type="PROSITE" id="PS50055"/>
    </source>
</evidence>
<evidence type="ECO:0000256" key="8">
    <source>
        <dbReference type="ARBA" id="ARBA00051722"/>
    </source>
</evidence>
<keyword evidence="3" id="KW-0963">Cytoplasm</keyword>
<dbReference type="Pfam" id="PF00102">
    <property type="entry name" value="Y_phosphatase"/>
    <property type="match status" value="1"/>
</dbReference>
<dbReference type="PROSITE" id="PS00383">
    <property type="entry name" value="TYR_PHOSPHATASE_1"/>
    <property type="match status" value="1"/>
</dbReference>
<dbReference type="EMBL" id="KE663670">
    <property type="protein sequence ID" value="ERE91067.1"/>
    <property type="molecule type" value="Genomic_DNA"/>
</dbReference>
<feature type="domain" description="Tyrosine specific protein phosphatases" evidence="11">
    <location>
        <begin position="221"/>
        <end position="298"/>
    </location>
</feature>
<proteinExistence type="inferred from homology"/>
<evidence type="ECO:0000259" key="11">
    <source>
        <dbReference type="PROSITE" id="PS50056"/>
    </source>
</evidence>
<dbReference type="SUPFAM" id="SSF52799">
    <property type="entry name" value="(Phosphotyrosine protein) phosphatases II"/>
    <property type="match status" value="1"/>
</dbReference>
<dbReference type="AlphaFoldDB" id="A0A061INP4"/>
<evidence type="ECO:0000256" key="5">
    <source>
        <dbReference type="ARBA" id="ARBA00022801"/>
    </source>
</evidence>
<sequence length="740" mass="83760">MWKPEDSLFSPAILLLCGMDQREILQRLLNEAQKKKINNEEFANEFLKLKRQSTKYKADKTYPTTVAQRPKNIKKNRYKDILPYDHSLVELSLITSDEDSSYINANFIKGVYGPRAYIATQGPLSTTVLDFWRMIWEYRILVIVMACMEFEMGKKKCERYWAEPGETQLQFGPFSIFCEAEKKKSDYIIRTLKVKFNNKTRIVYQFHYKNWPDHDVPSSIDPILELIWDIRCYQEDDCVPICVHCSAGCGRTGVICAIDYTRMLLKDGIVPENFSVFSLIQEMRTQRPSLVQTQEQYELVYNAVLELFKRHMDIIGDEPSGREIEAESSVPDSCSPDLPKNATKDAKTTKQQSEQRVQAESADTSSVDRISEISAKDFVLRSAKSSPSFDFLELNCGCNNKAVITREGQAKASPIVGEPLQKYQSLDFGSILCGSCPGAPPINTADRCRNSRTPVIRTKSTPFELIQQRKTHELDMEDCSLFLESQLHEPCLVELQAQKVVHVSSEELNYSLPRASEQQTCDIPCVPQHSPNTFRVRSCMSLVEDPYFPSSPPNSADSKMSFDLPENQDGATFPCALLPVSPTTPLSYCNSHDSLMSSPVASFPLTLNQETAKEATSLRLDDEIPPPLPERTPESFIVAEEADLHQDGSPPPPLPERTLESFFLADEDCLQAKPIETYSTSYPETTENSISSKQTLKTPGKSFTRSKSLKIFRNMKKRSCYAAPGWLHTNDPPIFQLAEC</sequence>
<dbReference type="InterPro" id="IPR000387">
    <property type="entry name" value="Tyr_Pase_dom"/>
</dbReference>
<keyword evidence="5 12" id="KW-0378">Hydrolase</keyword>